<dbReference type="AlphaFoldDB" id="A0A5S9IK64"/>
<keyword evidence="2" id="KW-1185">Reference proteome</keyword>
<sequence length="494" mass="57582">MTEHITLFVIFPLIFTCLFSQNSCKIESIITGDFPVGERIAIEVFTLNGKDTREHMFAPGEYTLEIVQPGYFSLKEQIVIPANQNPFLIERVLVTRQRKVSVKVHYDVPPHKNSIPCEISLQTLQTDKVIRVKKGLLLKPNIYLLTIKKEGYHTQQIKKHIWPDNRPFITDETLISRHVPLAFDIEGSVTNRLHVTVRDTTRNIPLVVKDGDKVKPGKYHLMISQKNYQQISRDIHIFPTENNFIIKEKLEPPENVASTQLSLICTDENKNVQIPHQVLVNGQHLKQQQFSEGQKLEILVKFKNYVTHKRTVFFSSANSIEIPLQKLRKYELTLRKKHQVIDGITYPYVFYTDGKKVENHHIKLEEGKGRYYYTLQINPRANILDMEAGYFHNRRYLKRFRGPWSDDKPDKIVTSKIVDHLQKIQTTNGPEASLKALKKFLKSYRSRKLLCQQNIEQFIQYVKGLKKNNAQQHQQAKAIIDKLHRLKAFNDKAK</sequence>
<dbReference type="KEGG" id="uam:UABAM_00438"/>
<accession>A0A5S9IK64</accession>
<protein>
    <recommendedName>
        <fullName evidence="3">PEGA domain-containing protein</fullName>
    </recommendedName>
</protein>
<evidence type="ECO:0000313" key="1">
    <source>
        <dbReference type="EMBL" id="BBM82095.1"/>
    </source>
</evidence>
<gene>
    <name evidence="1" type="ORF">UABAM_00438</name>
</gene>
<dbReference type="EMBL" id="AP019860">
    <property type="protein sequence ID" value="BBM82095.1"/>
    <property type="molecule type" value="Genomic_DNA"/>
</dbReference>
<name>A0A5S9IK64_UABAM</name>
<organism evidence="1 2">
    <name type="scientific">Uabimicrobium amorphum</name>
    <dbReference type="NCBI Taxonomy" id="2596890"/>
    <lineage>
        <taxon>Bacteria</taxon>
        <taxon>Pseudomonadati</taxon>
        <taxon>Planctomycetota</taxon>
        <taxon>Candidatus Uabimicrobiia</taxon>
        <taxon>Candidatus Uabimicrobiales</taxon>
        <taxon>Candidatus Uabimicrobiaceae</taxon>
        <taxon>Candidatus Uabimicrobium</taxon>
    </lineage>
</organism>
<proteinExistence type="predicted"/>
<dbReference type="RefSeq" id="WP_151966350.1">
    <property type="nucleotide sequence ID" value="NZ_AP019860.1"/>
</dbReference>
<evidence type="ECO:0000313" key="2">
    <source>
        <dbReference type="Proteomes" id="UP000326354"/>
    </source>
</evidence>
<evidence type="ECO:0008006" key="3">
    <source>
        <dbReference type="Google" id="ProtNLM"/>
    </source>
</evidence>
<reference evidence="1 2" key="1">
    <citation type="submission" date="2019-08" db="EMBL/GenBank/DDBJ databases">
        <title>Complete genome sequence of Candidatus Uab amorphum.</title>
        <authorList>
            <person name="Shiratori T."/>
            <person name="Suzuki S."/>
            <person name="Kakizawa Y."/>
            <person name="Ishida K."/>
        </authorList>
    </citation>
    <scope>NUCLEOTIDE SEQUENCE [LARGE SCALE GENOMIC DNA]</scope>
    <source>
        <strain evidence="1 2">SRT547</strain>
    </source>
</reference>
<dbReference type="Proteomes" id="UP000326354">
    <property type="component" value="Chromosome"/>
</dbReference>